<dbReference type="HOGENOM" id="CLU_2807590_0_0_5"/>
<name>G2KRD8_MICAA</name>
<dbReference type="AlphaFoldDB" id="G2KRD8"/>
<dbReference type="EMBL" id="CP002382">
    <property type="protein sequence ID" value="AEP09185.1"/>
    <property type="molecule type" value="Genomic_DNA"/>
</dbReference>
<sequence length="67" mass="7260">MAVIHGSLFSTLPPNFKPSPRKSRQGLSGVCAIEGPSRQKSRIKAGAFSGMTALFYILFLNCSYLPL</sequence>
<organism evidence="2 3">
    <name type="scientific">Micavibrio aeruginosavorus (strain ARL-13)</name>
    <dbReference type="NCBI Taxonomy" id="856793"/>
    <lineage>
        <taxon>Bacteria</taxon>
        <taxon>Pseudomonadati</taxon>
        <taxon>Bdellovibrionota</taxon>
        <taxon>Bdellovibrionia</taxon>
        <taxon>Bdellovibrionales</taxon>
        <taxon>Pseudobdellovibrionaceae</taxon>
        <taxon>Micavibrio</taxon>
    </lineage>
</organism>
<accession>G2KRD8</accession>
<gene>
    <name evidence="2" type="ordered locus">MICA_852</name>
</gene>
<dbReference type="KEGG" id="mai:MICA_852"/>
<keyword evidence="3" id="KW-1185">Reference proteome</keyword>
<evidence type="ECO:0000256" key="1">
    <source>
        <dbReference type="SAM" id="MobiDB-lite"/>
    </source>
</evidence>
<reference evidence="2 3" key="1">
    <citation type="journal article" date="2011" name="BMC Genomics">
        <title>Genomic insights into an obligate epibiotic bacterial predator: Micavibrio aeruginosavorus ARL-13.</title>
        <authorList>
            <person name="Wang Z."/>
            <person name="Kadouri D."/>
            <person name="Wu M."/>
        </authorList>
    </citation>
    <scope>NUCLEOTIDE SEQUENCE [LARGE SCALE GENOMIC DNA]</scope>
    <source>
        <strain evidence="2 3">ARL-13</strain>
    </source>
</reference>
<feature type="region of interest" description="Disordered" evidence="1">
    <location>
        <begin position="1"/>
        <end position="26"/>
    </location>
</feature>
<protein>
    <submittedName>
        <fullName evidence="2">Uncharacterized protein</fullName>
    </submittedName>
</protein>
<dbReference type="Proteomes" id="UP000009286">
    <property type="component" value="Chromosome"/>
</dbReference>
<dbReference type="STRING" id="856793.MICA_852"/>
<evidence type="ECO:0000313" key="3">
    <source>
        <dbReference type="Proteomes" id="UP000009286"/>
    </source>
</evidence>
<evidence type="ECO:0000313" key="2">
    <source>
        <dbReference type="EMBL" id="AEP09185.1"/>
    </source>
</evidence>
<proteinExistence type="predicted"/>